<dbReference type="EMBL" id="MPUH01000061">
    <property type="protein sequence ID" value="OMJ92456.1"/>
    <property type="molecule type" value="Genomic_DNA"/>
</dbReference>
<protein>
    <submittedName>
        <fullName evidence="1">Uncharacterized protein</fullName>
    </submittedName>
</protein>
<organism evidence="1 2">
    <name type="scientific">Stentor coeruleus</name>
    <dbReference type="NCBI Taxonomy" id="5963"/>
    <lineage>
        <taxon>Eukaryota</taxon>
        <taxon>Sar</taxon>
        <taxon>Alveolata</taxon>
        <taxon>Ciliophora</taxon>
        <taxon>Postciliodesmatophora</taxon>
        <taxon>Heterotrichea</taxon>
        <taxon>Heterotrichida</taxon>
        <taxon>Stentoridae</taxon>
        <taxon>Stentor</taxon>
    </lineage>
</organism>
<sequence length="338" mass="38608">MKPASVIPKQEQSSKIILDISIIEKLINIGSYLLDIDMKNSQYLQSLGDSIKSFSRTKRVSKILKCHLLNLEKIVYREKKAFTGFIEEMASVYKNSSKNHSPTRPKGKIDVNEKVKKILQGLVHGEVIKNYDKIVKCSFPIKLLSRFYIEIPNEEPELEIHSNRDGKKFFGHMKFLIKTLEKVALDLMKILCEYTGINVEKAYEEDKKEALDFKGNKSISPNELKIIKVKINRLHNRGSLTDDEARNMLGKISAVPVSPDIENSQHLTFFKANVDTLPDATCDDDPVTETREKKQKLNASISKNLKGRAKSFKRVKSFKGINKRNSTPVRTKVRKSLK</sequence>
<dbReference type="Proteomes" id="UP000187209">
    <property type="component" value="Unassembled WGS sequence"/>
</dbReference>
<proteinExistence type="predicted"/>
<keyword evidence="2" id="KW-1185">Reference proteome</keyword>
<gene>
    <name evidence="1" type="ORF">SteCoe_4795</name>
</gene>
<dbReference type="AlphaFoldDB" id="A0A1R2CTU9"/>
<accession>A0A1R2CTU9</accession>
<name>A0A1R2CTU9_9CILI</name>
<evidence type="ECO:0000313" key="2">
    <source>
        <dbReference type="Proteomes" id="UP000187209"/>
    </source>
</evidence>
<evidence type="ECO:0000313" key="1">
    <source>
        <dbReference type="EMBL" id="OMJ92456.1"/>
    </source>
</evidence>
<reference evidence="1 2" key="1">
    <citation type="submission" date="2016-11" db="EMBL/GenBank/DDBJ databases">
        <title>The macronuclear genome of Stentor coeruleus: a giant cell with tiny introns.</title>
        <authorList>
            <person name="Slabodnick M."/>
            <person name="Ruby J.G."/>
            <person name="Reiff S.B."/>
            <person name="Swart E.C."/>
            <person name="Gosai S."/>
            <person name="Prabakaran S."/>
            <person name="Witkowska E."/>
            <person name="Larue G.E."/>
            <person name="Fisher S."/>
            <person name="Freeman R.M."/>
            <person name="Gunawardena J."/>
            <person name="Chu W."/>
            <person name="Stover N.A."/>
            <person name="Gregory B.D."/>
            <person name="Nowacki M."/>
            <person name="Derisi J."/>
            <person name="Roy S.W."/>
            <person name="Marshall W.F."/>
            <person name="Sood P."/>
        </authorList>
    </citation>
    <scope>NUCLEOTIDE SEQUENCE [LARGE SCALE GENOMIC DNA]</scope>
    <source>
        <strain evidence="1">WM001</strain>
    </source>
</reference>
<comment type="caution">
    <text evidence="1">The sequence shown here is derived from an EMBL/GenBank/DDBJ whole genome shotgun (WGS) entry which is preliminary data.</text>
</comment>